<accession>A0A822ZPS7</accession>
<dbReference type="InterPro" id="IPR036640">
    <property type="entry name" value="ABC1_TM_sf"/>
</dbReference>
<name>A0A822ZPS7_NELNU</name>
<evidence type="ECO:0000256" key="1">
    <source>
        <dbReference type="ARBA" id="ARBA00022692"/>
    </source>
</evidence>
<evidence type="ECO:0000256" key="3">
    <source>
        <dbReference type="ARBA" id="ARBA00023136"/>
    </source>
</evidence>
<evidence type="ECO:0000313" key="5">
    <source>
        <dbReference type="EMBL" id="DAD44926.1"/>
    </source>
</evidence>
<dbReference type="AlphaFoldDB" id="A0A822ZPS7"/>
<reference evidence="5 6" key="1">
    <citation type="journal article" date="2020" name="Mol. Biol. Evol.">
        <title>Distinct Expression and Methylation Patterns for Genes with Different Fates following a Single Whole-Genome Duplication in Flowering Plants.</title>
        <authorList>
            <person name="Shi T."/>
            <person name="Rahmani R.S."/>
            <person name="Gugger P.F."/>
            <person name="Wang M."/>
            <person name="Li H."/>
            <person name="Zhang Y."/>
            <person name="Li Z."/>
            <person name="Wang Q."/>
            <person name="Van de Peer Y."/>
            <person name="Marchal K."/>
            <person name="Chen J."/>
        </authorList>
    </citation>
    <scope>NUCLEOTIDE SEQUENCE [LARGE SCALE GENOMIC DNA]</scope>
    <source>
        <tissue evidence="5">Leaf</tissue>
    </source>
</reference>
<dbReference type="EMBL" id="DUZY01000007">
    <property type="protein sequence ID" value="DAD44926.1"/>
    <property type="molecule type" value="Genomic_DNA"/>
</dbReference>
<keyword evidence="6" id="KW-1185">Reference proteome</keyword>
<protein>
    <submittedName>
        <fullName evidence="5">Uncharacterized protein</fullName>
    </submittedName>
</protein>
<evidence type="ECO:0000313" key="6">
    <source>
        <dbReference type="Proteomes" id="UP000607653"/>
    </source>
</evidence>
<dbReference type="Gene3D" id="1.20.1560.10">
    <property type="entry name" value="ABC transporter type 1, transmembrane domain"/>
    <property type="match status" value="1"/>
</dbReference>
<evidence type="ECO:0000256" key="4">
    <source>
        <dbReference type="SAM" id="Phobius"/>
    </source>
</evidence>
<proteinExistence type="predicted"/>
<feature type="transmembrane region" description="Helical" evidence="4">
    <location>
        <begin position="6"/>
        <end position="29"/>
    </location>
</feature>
<keyword evidence="3 4" id="KW-0472">Membrane</keyword>
<sequence length="71" mass="7957">MIAGSIGAVVHGSVMPVFFLLFGDMVNGFGKNQSELKKMTEKVAKYALYFAQWRAWLVGGMREEEGGDLRW</sequence>
<dbReference type="GO" id="GO:0005524">
    <property type="term" value="F:ATP binding"/>
    <property type="evidence" value="ECO:0007669"/>
    <property type="project" value="InterPro"/>
</dbReference>
<evidence type="ECO:0000256" key="2">
    <source>
        <dbReference type="ARBA" id="ARBA00022989"/>
    </source>
</evidence>
<organism evidence="5 6">
    <name type="scientific">Nelumbo nucifera</name>
    <name type="common">Sacred lotus</name>
    <dbReference type="NCBI Taxonomy" id="4432"/>
    <lineage>
        <taxon>Eukaryota</taxon>
        <taxon>Viridiplantae</taxon>
        <taxon>Streptophyta</taxon>
        <taxon>Embryophyta</taxon>
        <taxon>Tracheophyta</taxon>
        <taxon>Spermatophyta</taxon>
        <taxon>Magnoliopsida</taxon>
        <taxon>Proteales</taxon>
        <taxon>Nelumbonaceae</taxon>
        <taxon>Nelumbo</taxon>
    </lineage>
</organism>
<dbReference type="GO" id="GO:0016020">
    <property type="term" value="C:membrane"/>
    <property type="evidence" value="ECO:0007669"/>
    <property type="project" value="InterPro"/>
</dbReference>
<gene>
    <name evidence="5" type="ORF">HUJ06_003156</name>
</gene>
<keyword evidence="2 4" id="KW-1133">Transmembrane helix</keyword>
<dbReference type="Proteomes" id="UP000607653">
    <property type="component" value="Unassembled WGS sequence"/>
</dbReference>
<comment type="caution">
    <text evidence="5">The sequence shown here is derived from an EMBL/GenBank/DDBJ whole genome shotgun (WGS) entry which is preliminary data.</text>
</comment>
<keyword evidence="1 4" id="KW-0812">Transmembrane</keyword>